<feature type="region of interest" description="Disordered" evidence="2">
    <location>
        <begin position="66"/>
        <end position="147"/>
    </location>
</feature>
<dbReference type="Proteomes" id="UP001529510">
    <property type="component" value="Unassembled WGS sequence"/>
</dbReference>
<evidence type="ECO:0000256" key="1">
    <source>
        <dbReference type="ARBA" id="ARBA00023125"/>
    </source>
</evidence>
<dbReference type="SUPFAM" id="SSF56672">
    <property type="entry name" value="DNA/RNA polymerases"/>
    <property type="match status" value="1"/>
</dbReference>
<evidence type="ECO:0000256" key="2">
    <source>
        <dbReference type="SAM" id="MobiDB-lite"/>
    </source>
</evidence>
<dbReference type="Gene3D" id="3.10.10.10">
    <property type="entry name" value="HIV Type 1 Reverse Transcriptase, subunit A, domain 1"/>
    <property type="match status" value="1"/>
</dbReference>
<feature type="non-terminal residue" evidence="3">
    <location>
        <position position="1"/>
    </location>
</feature>
<gene>
    <name evidence="3" type="ORF">M9458_057407</name>
</gene>
<feature type="region of interest" description="Disordered" evidence="2">
    <location>
        <begin position="540"/>
        <end position="630"/>
    </location>
</feature>
<dbReference type="EMBL" id="JAMKFB020000777">
    <property type="protein sequence ID" value="KAL0147283.1"/>
    <property type="molecule type" value="Genomic_DNA"/>
</dbReference>
<keyword evidence="4" id="KW-1185">Reference proteome</keyword>
<organism evidence="3 4">
    <name type="scientific">Cirrhinus mrigala</name>
    <name type="common">Mrigala</name>
    <dbReference type="NCBI Taxonomy" id="683832"/>
    <lineage>
        <taxon>Eukaryota</taxon>
        <taxon>Metazoa</taxon>
        <taxon>Chordata</taxon>
        <taxon>Craniata</taxon>
        <taxon>Vertebrata</taxon>
        <taxon>Euteleostomi</taxon>
        <taxon>Actinopterygii</taxon>
        <taxon>Neopterygii</taxon>
        <taxon>Teleostei</taxon>
        <taxon>Ostariophysi</taxon>
        <taxon>Cypriniformes</taxon>
        <taxon>Cyprinidae</taxon>
        <taxon>Labeoninae</taxon>
        <taxon>Labeonini</taxon>
        <taxon>Cirrhinus</taxon>
    </lineage>
</organism>
<dbReference type="PANTHER" id="PTHR33066">
    <property type="entry name" value="INTEGRASE_SAM-LIKE_N DOMAIN-CONTAINING PROTEIN"/>
    <property type="match status" value="1"/>
</dbReference>
<sequence>WYKIHSSVPDCGGLRGKRPPGETDDEPLRKRVRLAAFHLPVPSHVAGNSGKCLFPIKFALKHKTNTVQPKSSFPPHDGSQSRVISRVPSSDGALQGASPACSLSLSTSVSPAHAGGPVGAEGFNDAPQVVSGSPSSDDEPSRTNHGALQPLSHYLDAWHALPGVSEWVLNTVSSGYTLQFARRPPRFSGVMVSDVQERDAPVLRAEIRSLLAKQAIEVVPPENMECGLYSRYFLVPKKDGGLRPILDLRPLNRALAKREFKMITVKQILAHIQPGDCPSSQALSEICVRGQSLSVQSSPVWLGFGSTNFYEVYQCSTFPSQTEWNSHPELSGRLACYSPIAGYTGKPQMPAPRAPEASRADDQCAEEQASPHAEYRILRNGSGFAIDESASLSRANAVFDQLSHLVQTGESGGSEMLSETVRAYGSSGCGVSARASAYETASAMAKIPGAKQRVEERSFACLSDSRMHADAGPLVQHEDVRAGSLDGQSGQQENRYYGCLLDGLGSPLRRQTGLWHVDEGASEVAYKLPRAEGSIFSFAGLSSTDKGSTRPGSDRQHDGGILHQPSGRYSVTLASKAGGALPPLGGQKPSVNSSSSCSRQSELRRGHAVQRGSGSWRVEAAPADHSDDLEPVRRGGDRLVCLRGKRALSAVLLTDERASAGGCSLESLAQEAQICVSPSEDYAASAAENQRREGDCAYGSAELAQPAVVSGVDRAPNGSPVADPVTERSLISGKRLGVAPQAGVMEPACLAGERRGQTLNVSQRVLDTIAEARAPSTRRLYSLKWKVFSSWCVTKDEDPASCDVSVILSFLQDCLDAGRTPSTLKVYVAAISAFHVPIGDRSVGRHHLVTSFLRGARRLRPFRPSMVPVWDLSLVLSALAEPPFEPLLSAELKVLSFKTALLLALACGKRVGDLHALSTNTACMEFGKDDCMVRLQPKRGYVPKVLSTSFKAQVITLQAFAPQDSEPAAHPLCPVRALRVYLERTSHFRQAEQLFICFGGRTKGLPVSKQRLSHWIVEAIALAYAFRNEACPWGVHAHSTRKMASSWAWAKAGLYAFPKRMLTQCRETELDRERLRLRNRGYIRNRRRSPNSLTATDTCAQPIVPVYCLSFFGNDV</sequence>
<evidence type="ECO:0000313" key="3">
    <source>
        <dbReference type="EMBL" id="KAL0147283.1"/>
    </source>
</evidence>
<feature type="compositionally biased region" description="Polar residues" evidence="2">
    <location>
        <begin position="101"/>
        <end position="110"/>
    </location>
</feature>
<dbReference type="InterPro" id="IPR010998">
    <property type="entry name" value="Integrase_recombinase_N"/>
</dbReference>
<dbReference type="SUPFAM" id="SSF47823">
    <property type="entry name" value="lambda integrase-like, N-terminal domain"/>
    <property type="match status" value="1"/>
</dbReference>
<protein>
    <submittedName>
        <fullName evidence="3">Uncharacterized protein</fullName>
    </submittedName>
</protein>
<dbReference type="Gene3D" id="3.30.70.270">
    <property type="match status" value="1"/>
</dbReference>
<feature type="region of interest" description="Disordered" evidence="2">
    <location>
        <begin position="1"/>
        <end position="26"/>
    </location>
</feature>
<dbReference type="AlphaFoldDB" id="A0ABD0MDZ4"/>
<reference evidence="3 4" key="1">
    <citation type="submission" date="2024-05" db="EMBL/GenBank/DDBJ databases">
        <title>Genome sequencing and assembly of Indian major carp, Cirrhinus mrigala (Hamilton, 1822).</title>
        <authorList>
            <person name="Mohindra V."/>
            <person name="Chowdhury L.M."/>
            <person name="Lal K."/>
            <person name="Jena J.K."/>
        </authorList>
    </citation>
    <scope>NUCLEOTIDE SEQUENCE [LARGE SCALE GENOMIC DNA]</scope>
    <source>
        <strain evidence="3">CM1030</strain>
        <tissue evidence="3">Blood</tissue>
    </source>
</reference>
<dbReference type="InterPro" id="IPR043128">
    <property type="entry name" value="Rev_trsase/Diguanyl_cyclase"/>
</dbReference>
<accession>A0ABD0MDZ4</accession>
<dbReference type="PANTHER" id="PTHR33066:SF2">
    <property type="entry name" value="FILAGGRIN-2-LIKE"/>
    <property type="match status" value="1"/>
</dbReference>
<comment type="caution">
    <text evidence="3">The sequence shown here is derived from an EMBL/GenBank/DDBJ whole genome shotgun (WGS) entry which is preliminary data.</text>
</comment>
<dbReference type="GO" id="GO:0003677">
    <property type="term" value="F:DNA binding"/>
    <property type="evidence" value="ECO:0007669"/>
    <property type="project" value="UniProtKB-KW"/>
</dbReference>
<feature type="compositionally biased region" description="Low complexity" evidence="2">
    <location>
        <begin position="590"/>
        <end position="600"/>
    </location>
</feature>
<dbReference type="Gene3D" id="1.10.150.130">
    <property type="match status" value="1"/>
</dbReference>
<evidence type="ECO:0000313" key="4">
    <source>
        <dbReference type="Proteomes" id="UP001529510"/>
    </source>
</evidence>
<proteinExistence type="predicted"/>
<keyword evidence="1" id="KW-0238">DNA-binding</keyword>
<dbReference type="InterPro" id="IPR043502">
    <property type="entry name" value="DNA/RNA_pol_sf"/>
</dbReference>
<name>A0ABD0MDZ4_CIRMR</name>